<protein>
    <submittedName>
        <fullName evidence="2">Putative cytoplasmic protein</fullName>
    </submittedName>
</protein>
<feature type="compositionally biased region" description="Basic and acidic residues" evidence="1">
    <location>
        <begin position="122"/>
        <end position="131"/>
    </location>
</feature>
<dbReference type="Pfam" id="PF04285">
    <property type="entry name" value="DUF444"/>
    <property type="match status" value="1"/>
</dbReference>
<reference evidence="2 3" key="1">
    <citation type="submission" date="2018-12" db="EMBL/GenBank/DDBJ databases">
        <authorList>
            <consortium name="Pathogen Informatics"/>
        </authorList>
    </citation>
    <scope>NUCLEOTIDE SEQUENCE [LARGE SCALE GENOMIC DNA]</scope>
    <source>
        <strain evidence="2 3">NCTC7406</strain>
    </source>
</reference>
<dbReference type="PANTHER" id="PTHR30510:SF2">
    <property type="entry name" value="UPF0229 PROTEIN YEAH"/>
    <property type="match status" value="1"/>
</dbReference>
<dbReference type="NCBIfam" id="NF003707">
    <property type="entry name" value="PRK05325.1-2"/>
    <property type="match status" value="1"/>
</dbReference>
<accession>A0A3S4G7V6</accession>
<sequence>MLMPGGACAYRAYKVMFCRLAKHWRYPALTEQALSWQYGGHMTWFIDRRLNGKNKSTVNRQRFLRRYKAQIKQSISEAINKRSVTDVDSGESVSIPTDDINEPMFHQGRGGLRHRVHPGNDHFIQNDRIERPQGGGGGGSGSGQGQASQDGEGQDEFVFQISKDEYLDLLFEDLALPNLKKNQHRQLNEYKTHRAGFTSNGVPANISVVRSLQNSLARRTAMTAGKRRELHALETELETISHSEPAQLLEEERLRREIAELRAKIERVPFIDTFDLRYKNYEKRPEPSSQAVMFCLMDVSGSMDQATKDMAKRFYILLYLFLSRTYKNVEVVYIRHHTQAKEVDEHEFFYSQETGGRLSPARLSSWMKWLKSATTPVSGTSMRRKRQTVITGPTIHRCVMRFWRKSCYR</sequence>
<name>A0A3S4G7V6_SALET</name>
<dbReference type="NCBIfam" id="NF003708">
    <property type="entry name" value="PRK05325.1-3"/>
    <property type="match status" value="1"/>
</dbReference>
<organism evidence="2 3">
    <name type="scientific">Salmonella enterica subsp. enterica serovar Sanjuan</name>
    <dbReference type="NCBI Taxonomy" id="1160765"/>
    <lineage>
        <taxon>Bacteria</taxon>
        <taxon>Pseudomonadati</taxon>
        <taxon>Pseudomonadota</taxon>
        <taxon>Gammaproteobacteria</taxon>
        <taxon>Enterobacterales</taxon>
        <taxon>Enterobacteriaceae</taxon>
        <taxon>Salmonella</taxon>
    </lineage>
</organism>
<evidence type="ECO:0000313" key="2">
    <source>
        <dbReference type="EMBL" id="VEA07451.1"/>
    </source>
</evidence>
<dbReference type="Proteomes" id="UP000276345">
    <property type="component" value="Chromosome"/>
</dbReference>
<feature type="compositionally biased region" description="Gly residues" evidence="1">
    <location>
        <begin position="133"/>
        <end position="144"/>
    </location>
</feature>
<dbReference type="EMBL" id="LR134142">
    <property type="protein sequence ID" value="VEA07451.1"/>
    <property type="molecule type" value="Genomic_DNA"/>
</dbReference>
<gene>
    <name evidence="2" type="primary">SBOV12751</name>
    <name evidence="2" type="ORF">NCTC7406_02994</name>
</gene>
<feature type="region of interest" description="Disordered" evidence="1">
    <location>
        <begin position="122"/>
        <end position="152"/>
    </location>
</feature>
<dbReference type="AlphaFoldDB" id="A0A3S4G7V6"/>
<dbReference type="PANTHER" id="PTHR30510">
    <property type="entry name" value="UPF0229 PROTEIN YEAH"/>
    <property type="match status" value="1"/>
</dbReference>
<evidence type="ECO:0000256" key="1">
    <source>
        <dbReference type="SAM" id="MobiDB-lite"/>
    </source>
</evidence>
<proteinExistence type="predicted"/>
<dbReference type="InterPro" id="IPR006698">
    <property type="entry name" value="UPF0229"/>
</dbReference>
<evidence type="ECO:0000313" key="3">
    <source>
        <dbReference type="Proteomes" id="UP000276345"/>
    </source>
</evidence>